<dbReference type="Gene3D" id="3.20.20.70">
    <property type="entry name" value="Aldolase class I"/>
    <property type="match status" value="3"/>
</dbReference>
<dbReference type="Pfam" id="PF01180">
    <property type="entry name" value="DHO_dh"/>
    <property type="match status" value="3"/>
</dbReference>
<evidence type="ECO:0000256" key="5">
    <source>
        <dbReference type="ARBA" id="ARBA00017599"/>
    </source>
</evidence>
<dbReference type="GO" id="GO:0106430">
    <property type="term" value="F:dihydroorotate dehydrogenase (quinone) activity"/>
    <property type="evidence" value="ECO:0007669"/>
    <property type="project" value="UniProtKB-EC"/>
</dbReference>
<evidence type="ECO:0000256" key="7">
    <source>
        <dbReference type="ARBA" id="ARBA00022643"/>
    </source>
</evidence>
<evidence type="ECO:0000256" key="6">
    <source>
        <dbReference type="ARBA" id="ARBA00022630"/>
    </source>
</evidence>
<evidence type="ECO:0000256" key="11">
    <source>
        <dbReference type="ARBA" id="ARBA00022975"/>
    </source>
</evidence>
<evidence type="ECO:0000256" key="12">
    <source>
        <dbReference type="ARBA" id="ARBA00022989"/>
    </source>
</evidence>
<dbReference type="CDD" id="cd04738">
    <property type="entry name" value="DHOD_2_like"/>
    <property type="match status" value="3"/>
</dbReference>
<dbReference type="InterPro" id="IPR005719">
    <property type="entry name" value="Dihydroorotate_DH_2"/>
</dbReference>
<accession>A0A099NZI4</accession>
<evidence type="ECO:0000256" key="17">
    <source>
        <dbReference type="RuleBase" id="RU361255"/>
    </source>
</evidence>
<dbReference type="NCBIfam" id="NF003652">
    <property type="entry name" value="PRK05286.2-5"/>
    <property type="match status" value="1"/>
</dbReference>
<evidence type="ECO:0000313" key="21">
    <source>
        <dbReference type="Proteomes" id="UP000029867"/>
    </source>
</evidence>
<feature type="compositionally biased region" description="Basic and acidic residues" evidence="18">
    <location>
        <begin position="356"/>
        <end position="388"/>
    </location>
</feature>
<sequence>MAAGFDKHGEAIDALFSLGFSYVEIGSITPEPQPGNPKPRFFRLSQDDAVINRYGFNSVGHWAVLARLRERFAKLHTKHPDATLNSFQDNKFLAINLGKNKTGDEVEDYLAGVHNFGPYADALVINVSSPNTPGLRDLQNEAKLTNLLTKVVKERNSLEGELIDPSRKPPVLVKVAPDLTEAEIQSIAQSAKDAKIDEDTEKMREQAIAFYKHEHNLSQEERRELAHFFESQVRRTVMGFSIGVTVGAAIPFILRRRGAMVHPATSILGAVIGGTAAPGLVNGPLMRRDEANFIEKYGNESQVVQTLANTPDKVTRAVFWTAYFQATAKDVERRMPDPSKVDGPMFFALGKGRSRPMVEDGRPTAHEEYRAQSSWDRVRRGETNDHHHPQPATEHGAFGLENDHTILETEPSKDTMPQSQAIGSAWDRRPLSSQMRQISTSRPAKAGLGPASVGLLAAAALAFGVYSLDARSAVQEYVVCPLIRALTTAEQGHNLGILCLKTGLYPRLFSDVDDPLLKVDVFGKTLSNPIGMAAGFDKHGEAIDALFSLGFSYVEIGSITPEPQPGNPKPRFFRLSQDDAVINRYGFNSVGHWAVLARLRERFAKLHTKHPDATLNSFQDNKFLAINLGKNKTGDEVEDYLAGVHNFGPYADALVINVSSPNTPGLRDLQNEAKLTNLLTKVVKERNSLEGELIDPSRKPPVLVKVAPDLTEAEIESIAQSAKDAKIDGIIMSNTTVQRPVDQLITKGDIVNETGGLSGKPLKPIALKAFRTLRKYTKDSDLVLVGCGGISSGKDALEFARAGATFVEFYTAFAYQGPGITRKIKDEITEELKREGKTWMEIVGSILCLKTGLYPRLFSDVDDPLLKVDVFGKTLSNPIGMAAGFDKHGEAIDALFSLGFSYVEIGSITPEPQPGNPKPRFFRLSQDDAVINRYGFNSVGHWAVLARLRERFAKLHTKHPDATLNSFQDNKFLAINLGKNKTGDEVEDYLAGVHNFGPYADALVINVSSPNTPGLRDLQNEAKLTNLLTKVVKERNSLEGELIDPSRKPPVLVK</sequence>
<evidence type="ECO:0000256" key="16">
    <source>
        <dbReference type="ARBA" id="ARBA00048639"/>
    </source>
</evidence>
<comment type="caution">
    <text evidence="20">The sequence shown here is derived from an EMBL/GenBank/DDBJ whole genome shotgun (WGS) entry which is preliminary data.</text>
</comment>
<dbReference type="SUPFAM" id="SSF51395">
    <property type="entry name" value="FMN-linked oxidoreductases"/>
    <property type="match status" value="3"/>
</dbReference>
<dbReference type="FunFam" id="3.20.20.70:FF:000066">
    <property type="entry name" value="Dihydroorotate dehydrogenase (quinone), mitochondrial"/>
    <property type="match status" value="1"/>
</dbReference>
<dbReference type="NCBIfam" id="TIGR01036">
    <property type="entry name" value="pyrD_sub2"/>
    <property type="match status" value="2"/>
</dbReference>
<keyword evidence="12" id="KW-1133">Transmembrane helix</keyword>
<comment type="cofactor">
    <cofactor evidence="17">
        <name>FMN</name>
        <dbReference type="ChEBI" id="CHEBI:58210"/>
    </cofactor>
    <text evidence="17">Binds 1 FMN per subunit.</text>
</comment>
<dbReference type="Proteomes" id="UP000029867">
    <property type="component" value="Unassembled WGS sequence"/>
</dbReference>
<evidence type="ECO:0000256" key="14">
    <source>
        <dbReference type="ARBA" id="ARBA00023128"/>
    </source>
</evidence>
<dbReference type="PROSITE" id="PS00912">
    <property type="entry name" value="DHODEHASE_2"/>
    <property type="match status" value="1"/>
</dbReference>
<dbReference type="eggNOG" id="KOG1436">
    <property type="taxonomic scope" value="Eukaryota"/>
</dbReference>
<comment type="subcellular location">
    <subcellularLocation>
        <location evidence="1 17">Mitochondrion inner membrane</location>
        <topology evidence="1 17">Single-pass membrane protein</topology>
    </subcellularLocation>
</comment>
<keyword evidence="7 17" id="KW-0288">FMN</keyword>
<proteinExistence type="inferred from homology"/>
<dbReference type="InterPro" id="IPR005720">
    <property type="entry name" value="Dihydroorotate_DH_cat"/>
</dbReference>
<dbReference type="InterPro" id="IPR012470">
    <property type="entry name" value="Pup1-like"/>
</dbReference>
<keyword evidence="14 17" id="KW-0496">Mitochondrion</keyword>
<dbReference type="VEuPathDB" id="FungiDB:C5L36_0A08910"/>
<reference evidence="21" key="1">
    <citation type="journal article" date="2014" name="Microb. Cell Fact.">
        <title>Exploiting Issatchenkia orientalis SD108 for succinic acid production.</title>
        <authorList>
            <person name="Xiao H."/>
            <person name="Shao Z."/>
            <person name="Jiang Y."/>
            <person name="Dole S."/>
            <person name="Zhao H."/>
        </authorList>
    </citation>
    <scope>NUCLEOTIDE SEQUENCE [LARGE SCALE GENOMIC DNA]</scope>
    <source>
        <strain evidence="21">SD108</strain>
    </source>
</reference>
<feature type="domain" description="Dihydroorotate dehydrogenase catalytic" evidence="19">
    <location>
        <begin position="1"/>
        <end position="195"/>
    </location>
</feature>
<dbReference type="EMBL" id="JQFK01000039">
    <property type="protein sequence ID" value="KGK37337.1"/>
    <property type="molecule type" value="Genomic_DNA"/>
</dbReference>
<dbReference type="Pfam" id="PF07954">
    <property type="entry name" value="DUF1689"/>
    <property type="match status" value="1"/>
</dbReference>
<keyword evidence="11" id="KW-0665">Pyrimidine biosynthesis</keyword>
<dbReference type="PANTHER" id="PTHR48109:SF4">
    <property type="entry name" value="DIHYDROOROTATE DEHYDROGENASE (QUINONE), MITOCHONDRIAL"/>
    <property type="match status" value="1"/>
</dbReference>
<feature type="non-terminal residue" evidence="20">
    <location>
        <position position="1054"/>
    </location>
</feature>
<keyword evidence="8" id="KW-0812">Transmembrane</keyword>
<dbReference type="GO" id="GO:0044205">
    <property type="term" value="P:'de novo' UMP biosynthetic process"/>
    <property type="evidence" value="ECO:0007669"/>
    <property type="project" value="UniProtKB-UniPathway"/>
</dbReference>
<dbReference type="GO" id="GO:0005743">
    <property type="term" value="C:mitochondrial inner membrane"/>
    <property type="evidence" value="ECO:0007669"/>
    <property type="project" value="UniProtKB-SubCell"/>
</dbReference>
<keyword evidence="9 17" id="KW-0999">Mitochondrion inner membrane</keyword>
<feature type="domain" description="Dihydroorotate dehydrogenase catalytic" evidence="19">
    <location>
        <begin position="517"/>
        <end position="832"/>
    </location>
</feature>
<dbReference type="PANTHER" id="PTHR48109">
    <property type="entry name" value="DIHYDROOROTATE DEHYDROGENASE (QUINONE), MITOCHONDRIAL-RELATED"/>
    <property type="match status" value="1"/>
</dbReference>
<evidence type="ECO:0000256" key="3">
    <source>
        <dbReference type="ARBA" id="ARBA00005359"/>
    </source>
</evidence>
<dbReference type="EC" id="1.3.5.2" evidence="4 17"/>
<evidence type="ECO:0000256" key="18">
    <source>
        <dbReference type="SAM" id="MobiDB-lite"/>
    </source>
</evidence>
<keyword evidence="15" id="KW-0472">Membrane</keyword>
<evidence type="ECO:0000256" key="9">
    <source>
        <dbReference type="ARBA" id="ARBA00022792"/>
    </source>
</evidence>
<dbReference type="HOGENOM" id="CLU_290463_0_0_1"/>
<keyword evidence="13 17" id="KW-0560">Oxidoreductase</keyword>
<feature type="region of interest" description="Disordered" evidence="18">
    <location>
        <begin position="346"/>
        <end position="397"/>
    </location>
</feature>
<evidence type="ECO:0000256" key="10">
    <source>
        <dbReference type="ARBA" id="ARBA00022946"/>
    </source>
</evidence>
<name>A0A099NZI4_PICKU</name>
<evidence type="ECO:0000256" key="4">
    <source>
        <dbReference type="ARBA" id="ARBA00012791"/>
    </source>
</evidence>
<dbReference type="AlphaFoldDB" id="A0A099NZI4"/>
<dbReference type="InterPro" id="IPR050074">
    <property type="entry name" value="DHO_dehydrogenase"/>
</dbReference>
<keyword evidence="6 17" id="KW-0285">Flavoprotein</keyword>
<evidence type="ECO:0000256" key="15">
    <source>
        <dbReference type="ARBA" id="ARBA00023136"/>
    </source>
</evidence>
<protein>
    <recommendedName>
        <fullName evidence="5 17">Dihydroorotate dehydrogenase (quinone), mitochondrial</fullName>
        <shortName evidence="17">DHOdehase</shortName>
        <ecNumber evidence="4 17">1.3.5.2</ecNumber>
    </recommendedName>
</protein>
<gene>
    <name evidence="20" type="ORF">JL09_g3546</name>
</gene>
<dbReference type="GO" id="GO:0006207">
    <property type="term" value="P:'de novo' pyrimidine nucleobase biosynthetic process"/>
    <property type="evidence" value="ECO:0007669"/>
    <property type="project" value="InterPro"/>
</dbReference>
<evidence type="ECO:0000256" key="1">
    <source>
        <dbReference type="ARBA" id="ARBA00004434"/>
    </source>
</evidence>
<keyword evidence="10" id="KW-0809">Transit peptide</keyword>
<dbReference type="NCBIfam" id="NF003645">
    <property type="entry name" value="PRK05286.1-2"/>
    <property type="match status" value="1"/>
</dbReference>
<evidence type="ECO:0000256" key="2">
    <source>
        <dbReference type="ARBA" id="ARBA00005161"/>
    </source>
</evidence>
<organism evidence="20 21">
    <name type="scientific">Pichia kudriavzevii</name>
    <name type="common">Yeast</name>
    <name type="synonym">Issatchenkia orientalis</name>
    <dbReference type="NCBI Taxonomy" id="4909"/>
    <lineage>
        <taxon>Eukaryota</taxon>
        <taxon>Fungi</taxon>
        <taxon>Dikarya</taxon>
        <taxon>Ascomycota</taxon>
        <taxon>Saccharomycotina</taxon>
        <taxon>Pichiomycetes</taxon>
        <taxon>Pichiales</taxon>
        <taxon>Pichiaceae</taxon>
        <taxon>Pichia</taxon>
    </lineage>
</organism>
<evidence type="ECO:0000313" key="20">
    <source>
        <dbReference type="EMBL" id="KGK37337.1"/>
    </source>
</evidence>
<dbReference type="InterPro" id="IPR013785">
    <property type="entry name" value="Aldolase_TIM"/>
</dbReference>
<comment type="pathway">
    <text evidence="2 17">Pyrimidine metabolism; UMP biosynthesis via de novo pathway; orotate from (S)-dihydroorotate (quinone route): step 1/1.</text>
</comment>
<comment type="similarity">
    <text evidence="3 17">Belongs to the dihydroorotate dehydrogenase family. Type 2 subfamily.</text>
</comment>
<feature type="domain" description="Dihydroorotate dehydrogenase catalytic" evidence="19">
    <location>
        <begin position="866"/>
        <end position="1054"/>
    </location>
</feature>
<evidence type="ECO:0000256" key="8">
    <source>
        <dbReference type="ARBA" id="ARBA00022692"/>
    </source>
</evidence>
<dbReference type="PROSITE" id="PS00911">
    <property type="entry name" value="DHODEHASE_1"/>
    <property type="match status" value="3"/>
</dbReference>
<dbReference type="InterPro" id="IPR001295">
    <property type="entry name" value="Dihydroorotate_DH_CS"/>
</dbReference>
<evidence type="ECO:0000259" key="19">
    <source>
        <dbReference type="Pfam" id="PF01180"/>
    </source>
</evidence>
<dbReference type="UniPathway" id="UPA00070">
    <property type="reaction ID" value="UER00946"/>
</dbReference>
<comment type="catalytic activity">
    <reaction evidence="16 17">
        <text>(S)-dihydroorotate + a quinone = orotate + a quinol</text>
        <dbReference type="Rhea" id="RHEA:30187"/>
        <dbReference type="ChEBI" id="CHEBI:24646"/>
        <dbReference type="ChEBI" id="CHEBI:30839"/>
        <dbReference type="ChEBI" id="CHEBI:30864"/>
        <dbReference type="ChEBI" id="CHEBI:132124"/>
        <dbReference type="EC" id="1.3.5.2"/>
    </reaction>
</comment>
<evidence type="ECO:0000256" key="13">
    <source>
        <dbReference type="ARBA" id="ARBA00023002"/>
    </source>
</evidence>